<feature type="transmembrane region" description="Helical" evidence="6">
    <location>
        <begin position="142"/>
        <end position="162"/>
    </location>
</feature>
<evidence type="ECO:0000256" key="3">
    <source>
        <dbReference type="ARBA" id="ARBA00022824"/>
    </source>
</evidence>
<dbReference type="Proteomes" id="UP001150569">
    <property type="component" value="Unassembled WGS sequence"/>
</dbReference>
<evidence type="ECO:0000313" key="8">
    <source>
        <dbReference type="Proteomes" id="UP001150569"/>
    </source>
</evidence>
<dbReference type="AlphaFoldDB" id="A0A9W8DRL9"/>
<keyword evidence="5 6" id="KW-0472">Membrane</keyword>
<evidence type="ECO:0000256" key="6">
    <source>
        <dbReference type="SAM" id="Phobius"/>
    </source>
</evidence>
<comment type="subcellular location">
    <subcellularLocation>
        <location evidence="1">Endoplasmic reticulum membrane</location>
        <topology evidence="1">Multi-pass membrane protein</topology>
    </subcellularLocation>
</comment>
<keyword evidence="4 6" id="KW-1133">Transmembrane helix</keyword>
<evidence type="ECO:0000256" key="2">
    <source>
        <dbReference type="ARBA" id="ARBA00022692"/>
    </source>
</evidence>
<evidence type="ECO:0000313" key="7">
    <source>
        <dbReference type="EMBL" id="KAJ1915492.1"/>
    </source>
</evidence>
<dbReference type="InterPro" id="IPR021013">
    <property type="entry name" value="ATPase_Vma12"/>
</dbReference>
<dbReference type="OrthoDB" id="19981at2759"/>
<dbReference type="PANTHER" id="PTHR31394:SF1">
    <property type="entry name" value="TRANSMEMBRANE PROTEIN 199"/>
    <property type="match status" value="1"/>
</dbReference>
<evidence type="ECO:0000256" key="4">
    <source>
        <dbReference type="ARBA" id="ARBA00022989"/>
    </source>
</evidence>
<accession>A0A9W8DRL9</accession>
<organism evidence="7 8">
    <name type="scientific">Tieghemiomyces parasiticus</name>
    <dbReference type="NCBI Taxonomy" id="78921"/>
    <lineage>
        <taxon>Eukaryota</taxon>
        <taxon>Fungi</taxon>
        <taxon>Fungi incertae sedis</taxon>
        <taxon>Zoopagomycota</taxon>
        <taxon>Kickxellomycotina</taxon>
        <taxon>Dimargaritomycetes</taxon>
        <taxon>Dimargaritales</taxon>
        <taxon>Dimargaritaceae</taxon>
        <taxon>Tieghemiomyces</taxon>
    </lineage>
</organism>
<evidence type="ECO:0000256" key="1">
    <source>
        <dbReference type="ARBA" id="ARBA00004477"/>
    </source>
</evidence>
<keyword evidence="8" id="KW-1185">Reference proteome</keyword>
<protein>
    <submittedName>
        <fullName evidence="7">Uncharacterized protein</fullName>
    </submittedName>
</protein>
<comment type="caution">
    <text evidence="7">The sequence shown here is derived from an EMBL/GenBank/DDBJ whole genome shotgun (WGS) entry which is preliminary data.</text>
</comment>
<dbReference type="PANTHER" id="PTHR31394">
    <property type="entry name" value="TRANSMEMBRANE PROTEIN 199"/>
    <property type="match status" value="1"/>
</dbReference>
<proteinExistence type="predicted"/>
<dbReference type="GO" id="GO:0005789">
    <property type="term" value="C:endoplasmic reticulum membrane"/>
    <property type="evidence" value="ECO:0007669"/>
    <property type="project" value="UniProtKB-SubCell"/>
</dbReference>
<keyword evidence="3" id="KW-0256">Endoplasmic reticulum</keyword>
<sequence length="213" mass="23681">MVQLTVTPALQLLLAQVHDDERCPPGLRDRLQPLCAATETEDSIMAVGIPYELIRDGVTRYNALELGSKPITLLEALKGTSAYFPAPAVKERDPTFAAHLEKVKAELAQRDYLRMVQNVAVNERRRVGSTIAHDMREVQQQLLVIFNIIFSIVAVFVTVYYASYTMTSDVGLRAALALAACFIVGGAEAWLYTSKVIQVEKADSTKQRHELFN</sequence>
<reference evidence="7" key="1">
    <citation type="submission" date="2022-07" db="EMBL/GenBank/DDBJ databases">
        <title>Phylogenomic reconstructions and comparative analyses of Kickxellomycotina fungi.</title>
        <authorList>
            <person name="Reynolds N.K."/>
            <person name="Stajich J.E."/>
            <person name="Barry K."/>
            <person name="Grigoriev I.V."/>
            <person name="Crous P."/>
            <person name="Smith M.E."/>
        </authorList>
    </citation>
    <scope>NUCLEOTIDE SEQUENCE</scope>
    <source>
        <strain evidence="7">RSA 861</strain>
    </source>
</reference>
<dbReference type="GO" id="GO:0070072">
    <property type="term" value="P:vacuolar proton-transporting V-type ATPase complex assembly"/>
    <property type="evidence" value="ECO:0007669"/>
    <property type="project" value="InterPro"/>
</dbReference>
<evidence type="ECO:0000256" key="5">
    <source>
        <dbReference type="ARBA" id="ARBA00023136"/>
    </source>
</evidence>
<feature type="transmembrane region" description="Helical" evidence="6">
    <location>
        <begin position="174"/>
        <end position="192"/>
    </location>
</feature>
<name>A0A9W8DRL9_9FUNG</name>
<dbReference type="EMBL" id="JANBPT010000627">
    <property type="protein sequence ID" value="KAJ1915492.1"/>
    <property type="molecule type" value="Genomic_DNA"/>
</dbReference>
<dbReference type="Pfam" id="PF11712">
    <property type="entry name" value="Vma12"/>
    <property type="match status" value="1"/>
</dbReference>
<keyword evidence="2 6" id="KW-0812">Transmembrane</keyword>
<gene>
    <name evidence="7" type="ORF">IWQ60_008417</name>
</gene>